<accession>A0A934KAT3</accession>
<reference evidence="5" key="1">
    <citation type="submission" date="2020-10" db="EMBL/GenBank/DDBJ databases">
        <title>Ca. Dormibacterota MAGs.</title>
        <authorList>
            <person name="Montgomery K."/>
        </authorList>
    </citation>
    <scope>NUCLEOTIDE SEQUENCE [LARGE SCALE GENOMIC DNA]</scope>
    <source>
        <strain evidence="5">SC8812_S17_10</strain>
    </source>
</reference>
<dbReference type="CDD" id="cd01448">
    <property type="entry name" value="TST_Repeat_1"/>
    <property type="match status" value="1"/>
</dbReference>
<keyword evidence="1" id="KW-0677">Repeat</keyword>
<protein>
    <recommendedName>
        <fullName evidence="3">Sulfurtransferase</fullName>
    </recommendedName>
</protein>
<gene>
    <name evidence="5" type="ORF">JF922_11965</name>
</gene>
<keyword evidence="6" id="KW-1185">Reference proteome</keyword>
<dbReference type="SMART" id="SM00450">
    <property type="entry name" value="RHOD"/>
    <property type="match status" value="2"/>
</dbReference>
<feature type="domain" description="Rhodanese" evidence="4">
    <location>
        <begin position="24"/>
        <end position="131"/>
    </location>
</feature>
<feature type="domain" description="Rhodanese" evidence="4">
    <location>
        <begin position="167"/>
        <end position="281"/>
    </location>
</feature>
<dbReference type="AlphaFoldDB" id="A0A934KAT3"/>
<sequence length="282" mass="31495">MSEQNGYVNSDALVTTEWLAEHLGDPGQRLIEVDVDPAAYGGGHIQGAVGWDWKKDLQNDTVRDLASREALEQKLSESGVTPETTILLYGDNNNWFASYAYWALKYYGHDDVKLVNGGRVKWEAEGRPYTTEVPQVERTGYKFSGEPREDLRAYRDQVLERIGKAGLVDVRSPGEYSGQLLAPENLPQEGAQRGGHIPTAVNIPWATAVRPDGTFKSADELREIYGSKGISAEGEVIAYCRIGERSAHTWFVLRELLGYPDVRNYDGSWTEWGSSIRVPIEK</sequence>
<evidence type="ECO:0000313" key="5">
    <source>
        <dbReference type="EMBL" id="MBJ7598785.1"/>
    </source>
</evidence>
<dbReference type="CDD" id="cd01449">
    <property type="entry name" value="TST_Repeat_2"/>
    <property type="match status" value="1"/>
</dbReference>
<dbReference type="EMBL" id="JAEKNR010000126">
    <property type="protein sequence ID" value="MBJ7598785.1"/>
    <property type="molecule type" value="Genomic_DNA"/>
</dbReference>
<dbReference type="InterPro" id="IPR001307">
    <property type="entry name" value="Thiosulphate_STrfase_CS"/>
</dbReference>
<keyword evidence="3" id="KW-0808">Transferase</keyword>
<dbReference type="PROSITE" id="PS00683">
    <property type="entry name" value="RHODANESE_2"/>
    <property type="match status" value="1"/>
</dbReference>
<comment type="catalytic activity">
    <reaction evidence="2">
        <text>thiosulfate + hydrogen cyanide = thiocyanate + sulfite + 2 H(+)</text>
        <dbReference type="Rhea" id="RHEA:16881"/>
        <dbReference type="ChEBI" id="CHEBI:15378"/>
        <dbReference type="ChEBI" id="CHEBI:17359"/>
        <dbReference type="ChEBI" id="CHEBI:18022"/>
        <dbReference type="ChEBI" id="CHEBI:18407"/>
        <dbReference type="ChEBI" id="CHEBI:33542"/>
        <dbReference type="EC" id="2.8.1.1"/>
    </reaction>
</comment>
<dbReference type="InterPro" id="IPR001763">
    <property type="entry name" value="Rhodanese-like_dom"/>
</dbReference>
<dbReference type="InterPro" id="IPR051126">
    <property type="entry name" value="Thiosulfate_sulfurtransferase"/>
</dbReference>
<evidence type="ECO:0000256" key="2">
    <source>
        <dbReference type="ARBA" id="ARBA00047549"/>
    </source>
</evidence>
<dbReference type="PROSITE" id="PS50206">
    <property type="entry name" value="RHODANESE_3"/>
    <property type="match status" value="2"/>
</dbReference>
<comment type="caution">
    <text evidence="5">The sequence shown here is derived from an EMBL/GenBank/DDBJ whole genome shotgun (WGS) entry which is preliminary data.</text>
</comment>
<proteinExistence type="predicted"/>
<evidence type="ECO:0000256" key="1">
    <source>
        <dbReference type="ARBA" id="ARBA00022737"/>
    </source>
</evidence>
<dbReference type="Proteomes" id="UP000612893">
    <property type="component" value="Unassembled WGS sequence"/>
</dbReference>
<dbReference type="PANTHER" id="PTHR43855">
    <property type="entry name" value="THIOSULFATE SULFURTRANSFERASE"/>
    <property type="match status" value="1"/>
</dbReference>
<dbReference type="Pfam" id="PF00581">
    <property type="entry name" value="Rhodanese"/>
    <property type="match status" value="2"/>
</dbReference>
<evidence type="ECO:0000313" key="6">
    <source>
        <dbReference type="Proteomes" id="UP000612893"/>
    </source>
</evidence>
<name>A0A934KAT3_9BACT</name>
<dbReference type="Gene3D" id="3.40.250.10">
    <property type="entry name" value="Rhodanese-like domain"/>
    <property type="match status" value="2"/>
</dbReference>
<dbReference type="SUPFAM" id="SSF52821">
    <property type="entry name" value="Rhodanese/Cell cycle control phosphatase"/>
    <property type="match status" value="2"/>
</dbReference>
<evidence type="ECO:0000259" key="4">
    <source>
        <dbReference type="PROSITE" id="PS50206"/>
    </source>
</evidence>
<dbReference type="PANTHER" id="PTHR43855:SF1">
    <property type="entry name" value="THIOSULFATE SULFURTRANSFERASE"/>
    <property type="match status" value="1"/>
</dbReference>
<dbReference type="RefSeq" id="WP_338201991.1">
    <property type="nucleotide sequence ID" value="NZ_JAEKNR010000126.1"/>
</dbReference>
<organism evidence="5 6">
    <name type="scientific">Candidatus Nephthysia bennettiae</name>
    <dbReference type="NCBI Taxonomy" id="3127016"/>
    <lineage>
        <taxon>Bacteria</taxon>
        <taxon>Bacillati</taxon>
        <taxon>Candidatus Dormiibacterota</taxon>
        <taxon>Candidatus Dormibacteria</taxon>
        <taxon>Candidatus Dormibacterales</taxon>
        <taxon>Candidatus Dormibacteraceae</taxon>
        <taxon>Candidatus Nephthysia</taxon>
    </lineage>
</organism>
<evidence type="ECO:0000256" key="3">
    <source>
        <dbReference type="RuleBase" id="RU000507"/>
    </source>
</evidence>
<dbReference type="GO" id="GO:0004792">
    <property type="term" value="F:thiosulfate-cyanide sulfurtransferase activity"/>
    <property type="evidence" value="ECO:0007669"/>
    <property type="project" value="UniProtKB-EC"/>
</dbReference>
<dbReference type="InterPro" id="IPR036873">
    <property type="entry name" value="Rhodanese-like_dom_sf"/>
</dbReference>